<sequence>MANNSHPIINFYFDVISQYSFIGFESILQYEKRLPAKINFIPFFLGATIVETKNRPNIACPAKLPYMKQDIQIASRYWGLTMKWPNNFEERIFKLGSIKPQRFLTALKHENPSFLVPAAREFASRSWSFDLPIHKEENIREVCSKLEIPDSEKLIEFSKSDEIKKEYQRATEEAIESGAFGAPWIILKQHGKEDLKFWGSDRLPYICNELGVEFKGPLKG</sequence>
<dbReference type="Proteomes" id="UP000887578">
    <property type="component" value="Unplaced"/>
</dbReference>
<organism evidence="7 8">
    <name type="scientific">Panagrolaimus davidi</name>
    <dbReference type="NCBI Taxonomy" id="227884"/>
    <lineage>
        <taxon>Eukaryota</taxon>
        <taxon>Metazoa</taxon>
        <taxon>Ecdysozoa</taxon>
        <taxon>Nematoda</taxon>
        <taxon>Chromadorea</taxon>
        <taxon>Rhabditida</taxon>
        <taxon>Tylenchina</taxon>
        <taxon>Panagrolaimomorpha</taxon>
        <taxon>Panagrolaimoidea</taxon>
        <taxon>Panagrolaimidae</taxon>
        <taxon>Panagrolaimus</taxon>
    </lineage>
</organism>
<proteinExistence type="inferred from homology"/>
<evidence type="ECO:0000256" key="4">
    <source>
        <dbReference type="PIRNR" id="PIRNR006386"/>
    </source>
</evidence>
<dbReference type="InterPro" id="IPR051924">
    <property type="entry name" value="GST_Kappa/NadH"/>
</dbReference>
<keyword evidence="2 4" id="KW-0808">Transferase</keyword>
<evidence type="ECO:0000256" key="1">
    <source>
        <dbReference type="ARBA" id="ARBA00006494"/>
    </source>
</evidence>
<comment type="similarity">
    <text evidence="1 4">Belongs to the GST superfamily. Kappa family.</text>
</comment>
<evidence type="ECO:0000313" key="8">
    <source>
        <dbReference type="WBParaSite" id="PDA_v2.g5848.t1"/>
    </source>
</evidence>
<dbReference type="InterPro" id="IPR014440">
    <property type="entry name" value="HCCAis_GSTk"/>
</dbReference>
<feature type="active site" description="Nucleophile" evidence="5">
    <location>
        <position position="17"/>
    </location>
</feature>
<dbReference type="WBParaSite" id="PDA_v2.g5848.t1">
    <property type="protein sequence ID" value="PDA_v2.g5848.t1"/>
    <property type="gene ID" value="PDA_v2.g5848"/>
</dbReference>
<evidence type="ECO:0000256" key="3">
    <source>
        <dbReference type="ARBA" id="ARBA00047960"/>
    </source>
</evidence>
<evidence type="ECO:0000313" key="7">
    <source>
        <dbReference type="Proteomes" id="UP000887578"/>
    </source>
</evidence>
<dbReference type="Gene3D" id="3.40.30.10">
    <property type="entry name" value="Glutaredoxin"/>
    <property type="match status" value="1"/>
</dbReference>
<dbReference type="EC" id="2.5.1.18" evidence="4"/>
<dbReference type="InterPro" id="IPR001853">
    <property type="entry name" value="DSBA-like_thioredoxin_dom"/>
</dbReference>
<feature type="domain" description="DSBA-like thioredoxin" evidence="6">
    <location>
        <begin position="9"/>
        <end position="206"/>
    </location>
</feature>
<dbReference type="SUPFAM" id="SSF52833">
    <property type="entry name" value="Thioredoxin-like"/>
    <property type="match status" value="1"/>
</dbReference>
<dbReference type="GO" id="GO:0005777">
    <property type="term" value="C:peroxisome"/>
    <property type="evidence" value="ECO:0007669"/>
    <property type="project" value="TreeGrafter"/>
</dbReference>
<evidence type="ECO:0000256" key="2">
    <source>
        <dbReference type="ARBA" id="ARBA00022679"/>
    </source>
</evidence>
<protein>
    <recommendedName>
        <fullName evidence="4">Glutathione S-transferase kappa</fullName>
        <ecNumber evidence="4">2.5.1.18</ecNumber>
    </recommendedName>
</protein>
<dbReference type="GO" id="GO:0006749">
    <property type="term" value="P:glutathione metabolic process"/>
    <property type="evidence" value="ECO:0007669"/>
    <property type="project" value="TreeGrafter"/>
</dbReference>
<dbReference type="AlphaFoldDB" id="A0A914QQV3"/>
<dbReference type="GO" id="GO:0004364">
    <property type="term" value="F:glutathione transferase activity"/>
    <property type="evidence" value="ECO:0007669"/>
    <property type="project" value="UniProtKB-UniRule"/>
</dbReference>
<dbReference type="Pfam" id="PF01323">
    <property type="entry name" value="DSBA"/>
    <property type="match status" value="1"/>
</dbReference>
<dbReference type="GO" id="GO:0004602">
    <property type="term" value="F:glutathione peroxidase activity"/>
    <property type="evidence" value="ECO:0007669"/>
    <property type="project" value="TreeGrafter"/>
</dbReference>
<name>A0A914QQV3_9BILA</name>
<accession>A0A914QQV3</accession>
<dbReference type="PANTHER" id="PTHR42943:SF2">
    <property type="entry name" value="GLUTATHIONE S-TRANSFERASE KAPPA 1"/>
    <property type="match status" value="1"/>
</dbReference>
<dbReference type="GO" id="GO:0005739">
    <property type="term" value="C:mitochondrion"/>
    <property type="evidence" value="ECO:0007669"/>
    <property type="project" value="TreeGrafter"/>
</dbReference>
<evidence type="ECO:0000256" key="5">
    <source>
        <dbReference type="PIRSR" id="PIRSR006386-1"/>
    </source>
</evidence>
<dbReference type="PANTHER" id="PTHR42943">
    <property type="entry name" value="GLUTATHIONE S-TRANSFERASE KAPPA"/>
    <property type="match status" value="1"/>
</dbReference>
<reference evidence="8" key="1">
    <citation type="submission" date="2022-11" db="UniProtKB">
        <authorList>
            <consortium name="WormBaseParasite"/>
        </authorList>
    </citation>
    <scope>IDENTIFICATION</scope>
</reference>
<comment type="catalytic activity">
    <reaction evidence="3 4">
        <text>RX + glutathione = an S-substituted glutathione + a halide anion + H(+)</text>
        <dbReference type="Rhea" id="RHEA:16437"/>
        <dbReference type="ChEBI" id="CHEBI:15378"/>
        <dbReference type="ChEBI" id="CHEBI:16042"/>
        <dbReference type="ChEBI" id="CHEBI:17792"/>
        <dbReference type="ChEBI" id="CHEBI:57925"/>
        <dbReference type="ChEBI" id="CHEBI:90779"/>
        <dbReference type="EC" id="2.5.1.18"/>
    </reaction>
</comment>
<evidence type="ECO:0000259" key="6">
    <source>
        <dbReference type="Pfam" id="PF01323"/>
    </source>
</evidence>
<dbReference type="PIRSF" id="PIRSF006386">
    <property type="entry name" value="HCCAis_GSTk"/>
    <property type="match status" value="1"/>
</dbReference>
<dbReference type="InterPro" id="IPR036249">
    <property type="entry name" value="Thioredoxin-like_sf"/>
</dbReference>
<keyword evidence="7" id="KW-1185">Reference proteome</keyword>
<dbReference type="FunFam" id="3.40.30.10:FF:000096">
    <property type="entry name" value="Glutathione S-transferase kappa"/>
    <property type="match status" value="1"/>
</dbReference>